<dbReference type="STRING" id="1216006.VA7868_03637"/>
<evidence type="ECO:0000313" key="1">
    <source>
        <dbReference type="EMBL" id="SHI38628.1"/>
    </source>
</evidence>
<dbReference type="AlphaFoldDB" id="A0A1M6AQM9"/>
<keyword evidence="2" id="KW-1185">Reference proteome</keyword>
<evidence type="ECO:0000313" key="2">
    <source>
        <dbReference type="Proteomes" id="UP000184608"/>
    </source>
</evidence>
<dbReference type="SUPFAM" id="SSF88713">
    <property type="entry name" value="Glycoside hydrolase/deacetylase"/>
    <property type="match status" value="1"/>
</dbReference>
<dbReference type="Gene3D" id="3.20.20.370">
    <property type="entry name" value="Glycoside hydrolase/deacetylase"/>
    <property type="match status" value="1"/>
</dbReference>
<gene>
    <name evidence="1" type="ORF">VA7868_03637</name>
</gene>
<dbReference type="EMBL" id="FQXZ01000039">
    <property type="protein sequence ID" value="SHI38628.1"/>
    <property type="molecule type" value="Genomic_DNA"/>
</dbReference>
<dbReference type="PANTHER" id="PTHR43123:SF4">
    <property type="entry name" value="POLYSACCHARIDE DEACETYLASE"/>
    <property type="match status" value="1"/>
</dbReference>
<dbReference type="Proteomes" id="UP000184608">
    <property type="component" value="Unassembled WGS sequence"/>
</dbReference>
<protein>
    <recommendedName>
        <fullName evidence="3">Polysaccharide deacetylase</fullName>
    </recommendedName>
</protein>
<proteinExistence type="predicted"/>
<sequence>MNGFRYLDEVATMAVPHIYFALNIEDSTPSGLGHGFTGVKFDPDYKNHSWRMYGLQEGMFNLLEMFRHHQVPLALLINSDFVEKYPALVVRLREYQNVEVIGHGQTNTDYFHQLDFAQQVEYSRHVKDVLESGLKLPVKGWLSPWINGNEQTIPALFEAGYTYTLDRSVSDFVGEFQQGGARLAAVPYNIEVNDTPSLCAKSLSNQDYFQSIIDYIDGLRFLARTDAAPVAAFPLHTPVAGRPHRLVYLDSVLSKLKQRESDGELVLSTPGAILSGFRQQ</sequence>
<evidence type="ECO:0008006" key="3">
    <source>
        <dbReference type="Google" id="ProtNLM"/>
    </source>
</evidence>
<dbReference type="InterPro" id="IPR011330">
    <property type="entry name" value="Glyco_hydro/deAcase_b/a-brl"/>
</dbReference>
<name>A0A1M6AQM9_9VIBR</name>
<accession>A0A1M6AQM9</accession>
<dbReference type="GO" id="GO:0005975">
    <property type="term" value="P:carbohydrate metabolic process"/>
    <property type="evidence" value="ECO:0007669"/>
    <property type="project" value="InterPro"/>
</dbReference>
<dbReference type="PANTHER" id="PTHR43123">
    <property type="entry name" value="POLYSACCHARIDE DEACETYLASE-RELATED"/>
    <property type="match status" value="1"/>
</dbReference>
<dbReference type="RefSeq" id="WP_073605231.1">
    <property type="nucleotide sequence ID" value="NZ_FQXZ01000039.1"/>
</dbReference>
<reference evidence="1 2" key="1">
    <citation type="submission" date="2016-11" db="EMBL/GenBank/DDBJ databases">
        <authorList>
            <person name="Jaros S."/>
            <person name="Januszkiewicz K."/>
            <person name="Wedrychowicz H."/>
        </authorList>
    </citation>
    <scope>NUCLEOTIDE SEQUENCE [LARGE SCALE GENOMIC DNA]</scope>
    <source>
        <strain evidence="1 2">CECT 7868</strain>
    </source>
</reference>
<organism evidence="1 2">
    <name type="scientific">Vibrio aerogenes CECT 7868</name>
    <dbReference type="NCBI Taxonomy" id="1216006"/>
    <lineage>
        <taxon>Bacteria</taxon>
        <taxon>Pseudomonadati</taxon>
        <taxon>Pseudomonadota</taxon>
        <taxon>Gammaproteobacteria</taxon>
        <taxon>Vibrionales</taxon>
        <taxon>Vibrionaceae</taxon>
        <taxon>Vibrio</taxon>
    </lineage>
</organism>